<name>A0A6B9L7F6_9CAUD</name>
<dbReference type="KEGG" id="vg:60321386"/>
<dbReference type="GeneID" id="60321386"/>
<protein>
    <submittedName>
        <fullName evidence="2">Uncharacterized protein</fullName>
    </submittedName>
</protein>
<reference evidence="2 3" key="1">
    <citation type="submission" date="2019-12" db="EMBL/GenBank/DDBJ databases">
        <authorList>
            <person name="Garlena R.A."/>
            <person name="Russell D.A."/>
            <person name="Pope W.H."/>
            <person name="Jacobs-Sera D."/>
            <person name="Hatfull G.F."/>
        </authorList>
    </citation>
    <scope>NUCLEOTIDE SEQUENCE [LARGE SCALE GENOMIC DNA]</scope>
</reference>
<gene>
    <name evidence="2" type="primary">26</name>
    <name evidence="2" type="ORF">PBI_IMVUBU_26</name>
</gene>
<dbReference type="RefSeq" id="YP_009949976.1">
    <property type="nucleotide sequence ID" value="NC_051586.1"/>
</dbReference>
<proteinExistence type="predicted"/>
<evidence type="ECO:0000313" key="2">
    <source>
        <dbReference type="EMBL" id="QHB37767.1"/>
    </source>
</evidence>
<accession>A0A6B9L7F6</accession>
<dbReference type="EMBL" id="MN813693">
    <property type="protein sequence ID" value="QHB37767.1"/>
    <property type="molecule type" value="Genomic_DNA"/>
</dbReference>
<keyword evidence="3" id="KW-1185">Reference proteome</keyword>
<sequence>MARCGSGRISDMMEAMTQPDPSDPTFDPAEFEWALGYEYTSDPLGLADDWEFIYQSMPYELALENYRATSSAIENTPGGIPNIRNLGVYFTPPVTWQPFDVPPAPAAEVVADERPADTPNQ</sequence>
<feature type="region of interest" description="Disordered" evidence="1">
    <location>
        <begin position="1"/>
        <end position="24"/>
    </location>
</feature>
<organism evidence="2 3">
    <name type="scientific">Mycobacterium phage Imvubu</name>
    <dbReference type="NCBI Taxonomy" id="2686233"/>
    <lineage>
        <taxon>Viruses</taxon>
        <taxon>Duplodnaviria</taxon>
        <taxon>Heunggongvirae</taxon>
        <taxon>Uroviricota</taxon>
        <taxon>Caudoviricetes</taxon>
        <taxon>Bclasvirinae</taxon>
        <taxon>Imvubuvirus</taxon>
        <taxon>Imvubuvirus imvubu</taxon>
    </lineage>
</organism>
<dbReference type="Proteomes" id="UP000464404">
    <property type="component" value="Segment"/>
</dbReference>
<evidence type="ECO:0000313" key="3">
    <source>
        <dbReference type="Proteomes" id="UP000464404"/>
    </source>
</evidence>
<evidence type="ECO:0000256" key="1">
    <source>
        <dbReference type="SAM" id="MobiDB-lite"/>
    </source>
</evidence>